<keyword evidence="3" id="KW-1185">Reference proteome</keyword>
<dbReference type="EMBL" id="KZ613962">
    <property type="protein sequence ID" value="PMD31399.1"/>
    <property type="molecule type" value="Genomic_DNA"/>
</dbReference>
<feature type="compositionally biased region" description="Basic and acidic residues" evidence="1">
    <location>
        <begin position="22"/>
        <end position="33"/>
    </location>
</feature>
<evidence type="ECO:0000256" key="1">
    <source>
        <dbReference type="SAM" id="MobiDB-lite"/>
    </source>
</evidence>
<name>A0A2J6QYT2_HYAVF</name>
<evidence type="ECO:0000313" key="3">
    <source>
        <dbReference type="Proteomes" id="UP000235786"/>
    </source>
</evidence>
<accession>A0A2J6QYT2</accession>
<evidence type="ECO:0000313" key="2">
    <source>
        <dbReference type="EMBL" id="PMD31399.1"/>
    </source>
</evidence>
<dbReference type="AlphaFoldDB" id="A0A2J6QYT2"/>
<proteinExistence type="predicted"/>
<feature type="region of interest" description="Disordered" evidence="1">
    <location>
        <begin position="22"/>
        <end position="51"/>
    </location>
</feature>
<reference evidence="2 3" key="1">
    <citation type="submission" date="2016-04" db="EMBL/GenBank/DDBJ databases">
        <title>A degradative enzymes factory behind the ericoid mycorrhizal symbiosis.</title>
        <authorList>
            <consortium name="DOE Joint Genome Institute"/>
            <person name="Martino E."/>
            <person name="Morin E."/>
            <person name="Grelet G."/>
            <person name="Kuo A."/>
            <person name="Kohler A."/>
            <person name="Daghino S."/>
            <person name="Barry K."/>
            <person name="Choi C."/>
            <person name="Cichocki N."/>
            <person name="Clum A."/>
            <person name="Copeland A."/>
            <person name="Hainaut M."/>
            <person name="Haridas S."/>
            <person name="Labutti K."/>
            <person name="Lindquist E."/>
            <person name="Lipzen A."/>
            <person name="Khouja H.-R."/>
            <person name="Murat C."/>
            <person name="Ohm R."/>
            <person name="Olson A."/>
            <person name="Spatafora J."/>
            <person name="Veneault-Fourrey C."/>
            <person name="Henrissat B."/>
            <person name="Grigoriev I."/>
            <person name="Martin F."/>
            <person name="Perotto S."/>
        </authorList>
    </citation>
    <scope>NUCLEOTIDE SEQUENCE [LARGE SCALE GENOMIC DNA]</scope>
    <source>
        <strain evidence="2 3">F</strain>
    </source>
</reference>
<gene>
    <name evidence="2" type="ORF">L207DRAFT_536890</name>
</gene>
<sequence>MPILTLLLDGKVVRHVSVPPKFARESWPPKDDNSPLSSETGDNDLDTRNAFDELGTGTEKCAAFLRYTFYSSLADFDSIPTQPERYFIPPKRDITDPNEVKPLNLSAAPRQRLLEQRRVNEIQPELPTLPLFENISAHMTHIRELREQIYDRLNNVAIRIRGLEHSMESFEESWGALQMLLIQLEIQVANQ</sequence>
<protein>
    <submittedName>
        <fullName evidence="2">Uncharacterized protein</fullName>
    </submittedName>
</protein>
<dbReference type="Proteomes" id="UP000235786">
    <property type="component" value="Unassembled WGS sequence"/>
</dbReference>
<organism evidence="2 3">
    <name type="scientific">Hyaloscypha variabilis (strain UAMH 11265 / GT02V1 / F)</name>
    <name type="common">Meliniomyces variabilis</name>
    <dbReference type="NCBI Taxonomy" id="1149755"/>
    <lineage>
        <taxon>Eukaryota</taxon>
        <taxon>Fungi</taxon>
        <taxon>Dikarya</taxon>
        <taxon>Ascomycota</taxon>
        <taxon>Pezizomycotina</taxon>
        <taxon>Leotiomycetes</taxon>
        <taxon>Helotiales</taxon>
        <taxon>Hyaloscyphaceae</taxon>
        <taxon>Hyaloscypha</taxon>
        <taxon>Hyaloscypha variabilis</taxon>
    </lineage>
</organism>